<dbReference type="InterPro" id="IPR046896">
    <property type="entry name" value="Cup1-like_N"/>
</dbReference>
<dbReference type="AlphaFoldDB" id="A0A232LUQ0"/>
<accession>A0A232LUQ0</accession>
<dbReference type="Pfam" id="PF20263">
    <property type="entry name" value="LYRM2-like"/>
    <property type="match status" value="1"/>
</dbReference>
<proteinExistence type="predicted"/>
<name>A0A232LUQ0_9EURO</name>
<gene>
    <name evidence="2" type="ORF">Egran_04389</name>
</gene>
<evidence type="ECO:0000313" key="3">
    <source>
        <dbReference type="Proteomes" id="UP000243515"/>
    </source>
</evidence>
<sequence>MRVTDFLPPAQWRHLLRASLRECSYLPDPIARKYMHEHIIHRYRNYTDPKAAENLGIVRLIYLRRVAHHMLSVLKRANEGYLKPLEKVMFLSYGRIGKRRHQLLEDLLMQDIPPSTDGLMEMVMGPPMFEDGWGPPSILMDLLKSQHSNEFVMRSGVRQQVKTFAPKIPAENSWGRPLAPCRRRNIRKRWYRAALDSILPPLPEADTNILHGLLSGTEPWSPKRRRKAPYQSEPQAPMLTAQFLAEGPQKGHTFEKYRRGRPHKITHRLMKRLWWRIYHLVPRMKKDLGKNKQFYEWGSPKSGRGLAVAISDSNISDLFSGLDEKGKLTNNPREPAKIKI</sequence>
<evidence type="ECO:0000313" key="2">
    <source>
        <dbReference type="EMBL" id="OXV07846.1"/>
    </source>
</evidence>
<organism evidence="2 3">
    <name type="scientific">Elaphomyces granulatus</name>
    <dbReference type="NCBI Taxonomy" id="519963"/>
    <lineage>
        <taxon>Eukaryota</taxon>
        <taxon>Fungi</taxon>
        <taxon>Dikarya</taxon>
        <taxon>Ascomycota</taxon>
        <taxon>Pezizomycotina</taxon>
        <taxon>Eurotiomycetes</taxon>
        <taxon>Eurotiomycetidae</taxon>
        <taxon>Eurotiales</taxon>
        <taxon>Elaphomycetaceae</taxon>
        <taxon>Elaphomyces</taxon>
    </lineage>
</organism>
<comment type="caution">
    <text evidence="2">The sequence shown here is derived from an EMBL/GenBank/DDBJ whole genome shotgun (WGS) entry which is preliminary data.</text>
</comment>
<dbReference type="EMBL" id="NPHW01004501">
    <property type="protein sequence ID" value="OXV07846.1"/>
    <property type="molecule type" value="Genomic_DNA"/>
</dbReference>
<dbReference type="Proteomes" id="UP000243515">
    <property type="component" value="Unassembled WGS sequence"/>
</dbReference>
<evidence type="ECO:0000259" key="1">
    <source>
        <dbReference type="Pfam" id="PF20263"/>
    </source>
</evidence>
<keyword evidence="3" id="KW-1185">Reference proteome</keyword>
<dbReference type="OrthoDB" id="5521299at2759"/>
<dbReference type="CDD" id="cd20273">
    <property type="entry name" value="Complex1_LYR_unchar"/>
    <property type="match status" value="1"/>
</dbReference>
<feature type="domain" description="LYR motif-containing protein Cup1-like N-terminal" evidence="1">
    <location>
        <begin position="16"/>
        <end position="104"/>
    </location>
</feature>
<protein>
    <recommendedName>
        <fullName evidence="1">LYR motif-containing protein Cup1-like N-terminal domain-containing protein</fullName>
    </recommendedName>
</protein>
<reference evidence="2 3" key="1">
    <citation type="journal article" date="2015" name="Environ. Microbiol.">
        <title>Metagenome sequence of Elaphomyces granulatus from sporocarp tissue reveals Ascomycota ectomycorrhizal fingerprints of genome expansion and a Proteobacteria-rich microbiome.</title>
        <authorList>
            <person name="Quandt C.A."/>
            <person name="Kohler A."/>
            <person name="Hesse C.N."/>
            <person name="Sharpton T.J."/>
            <person name="Martin F."/>
            <person name="Spatafora J.W."/>
        </authorList>
    </citation>
    <scope>NUCLEOTIDE SEQUENCE [LARGE SCALE GENOMIC DNA]</scope>
    <source>
        <strain evidence="2 3">OSC145934</strain>
    </source>
</reference>